<comment type="caution">
    <text evidence="4">The sequence shown here is derived from an EMBL/GenBank/DDBJ whole genome shotgun (WGS) entry which is preliminary data.</text>
</comment>
<dbReference type="Proteomes" id="UP000076923">
    <property type="component" value="Unassembled WGS sequence"/>
</dbReference>
<dbReference type="GO" id="GO:0034338">
    <property type="term" value="F:short-chain carboxylesterase activity"/>
    <property type="evidence" value="ECO:0007669"/>
    <property type="project" value="TreeGrafter"/>
</dbReference>
<feature type="active site" description="Charge relay system" evidence="2">
    <location>
        <position position="138"/>
    </location>
</feature>
<dbReference type="STRING" id="1333662.LPB303_04165"/>
<dbReference type="AlphaFoldDB" id="A0A176TFD7"/>
<evidence type="ECO:0000259" key="3">
    <source>
        <dbReference type="Pfam" id="PF00561"/>
    </source>
</evidence>
<dbReference type="GO" id="GO:0047372">
    <property type="term" value="F:monoacylglycerol lipase activity"/>
    <property type="evidence" value="ECO:0007669"/>
    <property type="project" value="TreeGrafter"/>
</dbReference>
<sequence>MPVFTSDFTPTFLFKSGHFNTIYRSVFTKEHCNYQRKRITTWDKDFIDLDFSLVSSKTLVLLIHGLEGSSQSKYIVSTTKHLNTKGLDTVCFNLRGCSGQDNLLLGTYHSGKTEDVDFVVKHLLDHYDYENIILIGFSLGGNLTLKYIGEQSENISSKIKGGITVSVPIDIASGEFELEKLKNKLYLERFLKSMKIKILEKAAKFPEFHVDKDLLAKATRFKHLENLYTVPVFGFKSPEDYWEKASAKPYLSKIKIPTLLINSKDDTFLSDKCFPFEEANNSKNFFFETTNYGGHCGFISSFYNAKNNWLELRIERFIKQNIQINLL</sequence>
<name>A0A176TFD7_9FLAO</name>
<dbReference type="Gene3D" id="3.40.50.1820">
    <property type="entry name" value="alpha/beta hydrolase"/>
    <property type="match status" value="1"/>
</dbReference>
<gene>
    <name evidence="4" type="ORF">LPB303_04165</name>
</gene>
<evidence type="ECO:0000256" key="2">
    <source>
        <dbReference type="PIRSR" id="PIRSR005211-1"/>
    </source>
</evidence>
<evidence type="ECO:0000313" key="5">
    <source>
        <dbReference type="Proteomes" id="UP000076923"/>
    </source>
</evidence>
<dbReference type="InterPro" id="IPR050960">
    <property type="entry name" value="AB_hydrolase_4_sf"/>
</dbReference>
<feature type="active site" description="Charge relay system" evidence="2">
    <location>
        <position position="295"/>
    </location>
</feature>
<comment type="similarity">
    <text evidence="1">Belongs to the AB hydrolase superfamily. AB hydrolase 4 family.</text>
</comment>
<accession>A0A176TFD7</accession>
<protein>
    <submittedName>
        <fullName evidence="4">Alpha/beta hydrolase</fullName>
    </submittedName>
</protein>
<dbReference type="RefSeq" id="WP_068448405.1">
    <property type="nucleotide sequence ID" value="NZ_CP150660.1"/>
</dbReference>
<organism evidence="4 5">
    <name type="scientific">Polaribacter atrinae</name>
    <dbReference type="NCBI Taxonomy" id="1333662"/>
    <lineage>
        <taxon>Bacteria</taxon>
        <taxon>Pseudomonadati</taxon>
        <taxon>Bacteroidota</taxon>
        <taxon>Flavobacteriia</taxon>
        <taxon>Flavobacteriales</taxon>
        <taxon>Flavobacteriaceae</taxon>
    </lineage>
</organism>
<feature type="domain" description="AB hydrolase-1" evidence="3">
    <location>
        <begin position="59"/>
        <end position="269"/>
    </location>
</feature>
<keyword evidence="5" id="KW-1185">Reference proteome</keyword>
<evidence type="ECO:0000313" key="4">
    <source>
        <dbReference type="EMBL" id="OAD46116.1"/>
    </source>
</evidence>
<evidence type="ECO:0000256" key="1">
    <source>
        <dbReference type="ARBA" id="ARBA00010884"/>
    </source>
</evidence>
<dbReference type="EMBL" id="LVWE01000005">
    <property type="protein sequence ID" value="OAD46116.1"/>
    <property type="molecule type" value="Genomic_DNA"/>
</dbReference>
<dbReference type="InterPro" id="IPR012020">
    <property type="entry name" value="ABHD4"/>
</dbReference>
<dbReference type="OrthoDB" id="332676at2"/>
<dbReference type="SUPFAM" id="SSF53474">
    <property type="entry name" value="alpha/beta-Hydrolases"/>
    <property type="match status" value="1"/>
</dbReference>
<dbReference type="PANTHER" id="PTHR10794:SF63">
    <property type="entry name" value="ALPHA_BETA HYDROLASE 1, ISOFORM A"/>
    <property type="match status" value="1"/>
</dbReference>
<reference evidence="4 5" key="1">
    <citation type="submission" date="2016-02" db="EMBL/GenBank/DDBJ databases">
        <title>Draft genome sequence of Polaribacter atrinae KACC17473.</title>
        <authorList>
            <person name="Shin S.-K."/>
            <person name="Yi H."/>
        </authorList>
    </citation>
    <scope>NUCLEOTIDE SEQUENCE [LARGE SCALE GENOMIC DNA]</scope>
    <source>
        <strain evidence="4 5">KACC 17473</strain>
    </source>
</reference>
<dbReference type="PIRSF" id="PIRSF005211">
    <property type="entry name" value="Ab_hydro_YheT"/>
    <property type="match status" value="1"/>
</dbReference>
<keyword evidence="4" id="KW-0378">Hydrolase</keyword>
<dbReference type="InterPro" id="IPR000073">
    <property type="entry name" value="AB_hydrolase_1"/>
</dbReference>
<dbReference type="InterPro" id="IPR029058">
    <property type="entry name" value="AB_hydrolase_fold"/>
</dbReference>
<proteinExistence type="inferred from homology"/>
<dbReference type="Pfam" id="PF00561">
    <property type="entry name" value="Abhydrolase_1"/>
    <property type="match status" value="1"/>
</dbReference>
<feature type="active site" description="Charge relay system" evidence="2">
    <location>
        <position position="266"/>
    </location>
</feature>
<dbReference type="PANTHER" id="PTHR10794">
    <property type="entry name" value="ABHYDROLASE DOMAIN-CONTAINING PROTEIN"/>
    <property type="match status" value="1"/>
</dbReference>